<name>A0A4D6LEE4_VIGUN</name>
<proteinExistence type="predicted"/>
<feature type="compositionally biased region" description="Low complexity" evidence="1">
    <location>
        <begin position="1"/>
        <end position="17"/>
    </location>
</feature>
<feature type="region of interest" description="Disordered" evidence="1">
    <location>
        <begin position="1"/>
        <end position="45"/>
    </location>
</feature>
<organism evidence="2 3">
    <name type="scientific">Vigna unguiculata</name>
    <name type="common">Cowpea</name>
    <dbReference type="NCBI Taxonomy" id="3917"/>
    <lineage>
        <taxon>Eukaryota</taxon>
        <taxon>Viridiplantae</taxon>
        <taxon>Streptophyta</taxon>
        <taxon>Embryophyta</taxon>
        <taxon>Tracheophyta</taxon>
        <taxon>Spermatophyta</taxon>
        <taxon>Magnoliopsida</taxon>
        <taxon>eudicotyledons</taxon>
        <taxon>Gunneridae</taxon>
        <taxon>Pentapetalae</taxon>
        <taxon>rosids</taxon>
        <taxon>fabids</taxon>
        <taxon>Fabales</taxon>
        <taxon>Fabaceae</taxon>
        <taxon>Papilionoideae</taxon>
        <taxon>50 kb inversion clade</taxon>
        <taxon>NPAAA clade</taxon>
        <taxon>indigoferoid/millettioid clade</taxon>
        <taxon>Phaseoleae</taxon>
        <taxon>Vigna</taxon>
    </lineage>
</organism>
<reference evidence="2 3" key="1">
    <citation type="submission" date="2019-04" db="EMBL/GenBank/DDBJ databases">
        <title>An improved genome assembly and genetic linkage map for asparagus bean, Vigna unguiculata ssp. sesquipedialis.</title>
        <authorList>
            <person name="Xia Q."/>
            <person name="Zhang R."/>
            <person name="Dong Y."/>
        </authorList>
    </citation>
    <scope>NUCLEOTIDE SEQUENCE [LARGE SCALE GENOMIC DNA]</scope>
    <source>
        <tissue evidence="2">Leaf</tissue>
    </source>
</reference>
<dbReference type="AlphaFoldDB" id="A0A4D6LEE4"/>
<dbReference type="EMBL" id="CP039347">
    <property type="protein sequence ID" value="QCD86786.1"/>
    <property type="molecule type" value="Genomic_DNA"/>
</dbReference>
<accession>A0A4D6LEE4</accession>
<sequence>MSSASDSVSLSFSGSGSERFRGDGSSRSDGGSGGQNVGTGRIPMETITEVREDPLEDIAKGNWPAKVGYEWVAKDVRNQYSLFRWSRLLKSWLNCIPIMERDISRDIVAFERLHIRLPFDDFTMGVLRLLNVAPTQLHSNSWAYLQAFQDMKMERLSLADKEVVETLRKFNDRLPIKDLVRVYNSIHPIVDIEGHMAQVGKKNLNLFKALRKEKAAKAKAAGSTEVPNLQDSLIEVHVHGGSKRKAEVLTKQGGGKDVNGAKKPEAGLTQLPETLVRRDIDINLSEALVNSIDNTELNVRIKAMLEFNSKALILGRRVGTLFQRELKEGNWSKKGLRHAAFFYNDVDVSDSRFDVNKDVVDGQLISEAETNPKEVVEKITEEPDANIDDVVVVEDVDEGTT</sequence>
<dbReference type="Proteomes" id="UP000501690">
    <property type="component" value="Linkage Group LG3"/>
</dbReference>
<gene>
    <name evidence="2" type="ORF">DEO72_LG3g1312</name>
</gene>
<protein>
    <submittedName>
        <fullName evidence="2">Uncharacterized protein</fullName>
    </submittedName>
</protein>
<keyword evidence="3" id="KW-1185">Reference proteome</keyword>
<evidence type="ECO:0000313" key="3">
    <source>
        <dbReference type="Proteomes" id="UP000501690"/>
    </source>
</evidence>
<evidence type="ECO:0000256" key="1">
    <source>
        <dbReference type="SAM" id="MobiDB-lite"/>
    </source>
</evidence>
<evidence type="ECO:0000313" key="2">
    <source>
        <dbReference type="EMBL" id="QCD86786.1"/>
    </source>
</evidence>